<dbReference type="InterPro" id="IPR009057">
    <property type="entry name" value="Homeodomain-like_sf"/>
</dbReference>
<organism evidence="7 8">
    <name type="scientific">Kribbella lupini</name>
    <dbReference type="NCBI Taxonomy" id="291602"/>
    <lineage>
        <taxon>Bacteria</taxon>
        <taxon>Bacillati</taxon>
        <taxon>Actinomycetota</taxon>
        <taxon>Actinomycetes</taxon>
        <taxon>Propionibacteriales</taxon>
        <taxon>Kribbellaceae</taxon>
        <taxon>Kribbella</taxon>
    </lineage>
</organism>
<dbReference type="InterPro" id="IPR050109">
    <property type="entry name" value="HTH-type_TetR-like_transc_reg"/>
</dbReference>
<evidence type="ECO:0000256" key="3">
    <source>
        <dbReference type="ARBA" id="ARBA00023163"/>
    </source>
</evidence>
<accession>A0ABN2BI41</accession>
<dbReference type="InterPro" id="IPR036271">
    <property type="entry name" value="Tet_transcr_reg_TetR-rel_C_sf"/>
</dbReference>
<evidence type="ECO:0000313" key="8">
    <source>
        <dbReference type="Proteomes" id="UP001500363"/>
    </source>
</evidence>
<feature type="DNA-binding region" description="H-T-H motif" evidence="4">
    <location>
        <begin position="44"/>
        <end position="63"/>
    </location>
</feature>
<dbReference type="SUPFAM" id="SSF46689">
    <property type="entry name" value="Homeodomain-like"/>
    <property type="match status" value="1"/>
</dbReference>
<keyword evidence="8" id="KW-1185">Reference proteome</keyword>
<dbReference type="PANTHER" id="PTHR30055:SF148">
    <property type="entry name" value="TETR-FAMILY TRANSCRIPTIONAL REGULATOR"/>
    <property type="match status" value="1"/>
</dbReference>
<evidence type="ECO:0000259" key="6">
    <source>
        <dbReference type="PROSITE" id="PS50977"/>
    </source>
</evidence>
<dbReference type="Pfam" id="PF00440">
    <property type="entry name" value="TetR_N"/>
    <property type="match status" value="1"/>
</dbReference>
<dbReference type="PROSITE" id="PS50977">
    <property type="entry name" value="HTH_TETR_2"/>
    <property type="match status" value="1"/>
</dbReference>
<keyword evidence="1" id="KW-0805">Transcription regulation</keyword>
<proteinExistence type="predicted"/>
<dbReference type="SUPFAM" id="SSF48498">
    <property type="entry name" value="Tetracyclin repressor-like, C-terminal domain"/>
    <property type="match status" value="1"/>
</dbReference>
<evidence type="ECO:0000256" key="4">
    <source>
        <dbReference type="PROSITE-ProRule" id="PRU00335"/>
    </source>
</evidence>
<dbReference type="Proteomes" id="UP001500363">
    <property type="component" value="Unassembled WGS sequence"/>
</dbReference>
<dbReference type="Gene3D" id="1.10.10.60">
    <property type="entry name" value="Homeodomain-like"/>
    <property type="match status" value="1"/>
</dbReference>
<dbReference type="Pfam" id="PF16859">
    <property type="entry name" value="TetR_C_11"/>
    <property type="match status" value="1"/>
</dbReference>
<feature type="region of interest" description="Disordered" evidence="5">
    <location>
        <begin position="1"/>
        <end position="21"/>
    </location>
</feature>
<dbReference type="EMBL" id="BAAANC010000002">
    <property type="protein sequence ID" value="GAA1540887.1"/>
    <property type="molecule type" value="Genomic_DNA"/>
</dbReference>
<dbReference type="RefSeq" id="WP_344178003.1">
    <property type="nucleotide sequence ID" value="NZ_BAAANC010000002.1"/>
</dbReference>
<sequence>MNAEADATPFPERRRPGGRSARVRAEVLAAVEQELAEHGYDGLTVDDVARRSGVHRTTIYRRWKTVDALLVALLEAGEDDTWAPADTGSLAADLTALNRELHASLAGTSPTGAVIAAAFRAPAAAAALTRFWDDRYQRSAAVVTRAVTRGEIPEDTDPDRVLMAATSPLFHQLVLRRQPMTPAEADRWAADAAAAAVAGIYRA</sequence>
<reference evidence="7 8" key="1">
    <citation type="journal article" date="2019" name="Int. J. Syst. Evol. Microbiol.">
        <title>The Global Catalogue of Microorganisms (GCM) 10K type strain sequencing project: providing services to taxonomists for standard genome sequencing and annotation.</title>
        <authorList>
            <consortium name="The Broad Institute Genomics Platform"/>
            <consortium name="The Broad Institute Genome Sequencing Center for Infectious Disease"/>
            <person name="Wu L."/>
            <person name="Ma J."/>
        </authorList>
    </citation>
    <scope>NUCLEOTIDE SEQUENCE [LARGE SCALE GENOMIC DNA]</scope>
    <source>
        <strain evidence="7 8">JCM 14303</strain>
    </source>
</reference>
<comment type="caution">
    <text evidence="7">The sequence shown here is derived from an EMBL/GenBank/DDBJ whole genome shotgun (WGS) entry which is preliminary data.</text>
</comment>
<dbReference type="PANTHER" id="PTHR30055">
    <property type="entry name" value="HTH-TYPE TRANSCRIPTIONAL REGULATOR RUTR"/>
    <property type="match status" value="1"/>
</dbReference>
<evidence type="ECO:0000256" key="2">
    <source>
        <dbReference type="ARBA" id="ARBA00023125"/>
    </source>
</evidence>
<keyword evidence="3" id="KW-0804">Transcription</keyword>
<evidence type="ECO:0000313" key="7">
    <source>
        <dbReference type="EMBL" id="GAA1540887.1"/>
    </source>
</evidence>
<dbReference type="InterPro" id="IPR001647">
    <property type="entry name" value="HTH_TetR"/>
</dbReference>
<dbReference type="Gene3D" id="1.10.357.10">
    <property type="entry name" value="Tetracycline Repressor, domain 2"/>
    <property type="match status" value="1"/>
</dbReference>
<name>A0ABN2BI41_9ACTN</name>
<dbReference type="InterPro" id="IPR011075">
    <property type="entry name" value="TetR_C"/>
</dbReference>
<evidence type="ECO:0000256" key="5">
    <source>
        <dbReference type="SAM" id="MobiDB-lite"/>
    </source>
</evidence>
<evidence type="ECO:0000256" key="1">
    <source>
        <dbReference type="ARBA" id="ARBA00023015"/>
    </source>
</evidence>
<feature type="domain" description="HTH tetR-type" evidence="6">
    <location>
        <begin position="21"/>
        <end position="81"/>
    </location>
</feature>
<gene>
    <name evidence="7" type="ORF">GCM10009741_49650</name>
</gene>
<keyword evidence="2 4" id="KW-0238">DNA-binding</keyword>
<dbReference type="PRINTS" id="PR00455">
    <property type="entry name" value="HTHTETR"/>
</dbReference>
<protein>
    <submittedName>
        <fullName evidence="7">TetR/AcrR family transcriptional regulator</fullName>
    </submittedName>
</protein>